<evidence type="ECO:0008006" key="6">
    <source>
        <dbReference type="Google" id="ProtNLM"/>
    </source>
</evidence>
<dbReference type="Proteomes" id="UP000275408">
    <property type="component" value="Unassembled WGS sequence"/>
</dbReference>
<comment type="similarity">
    <text evidence="1">Belongs to the FAM227 family.</text>
</comment>
<dbReference type="STRING" id="46731.A0A3M6UX89"/>
<evidence type="ECO:0000256" key="1">
    <source>
        <dbReference type="ARBA" id="ARBA00008666"/>
    </source>
</evidence>
<evidence type="ECO:0000313" key="4">
    <source>
        <dbReference type="EMBL" id="RMX58209.1"/>
    </source>
</evidence>
<feature type="compositionally biased region" description="Basic and acidic residues" evidence="3">
    <location>
        <begin position="12"/>
        <end position="28"/>
    </location>
</feature>
<evidence type="ECO:0000256" key="2">
    <source>
        <dbReference type="SAM" id="Coils"/>
    </source>
</evidence>
<feature type="region of interest" description="Disordered" evidence="3">
    <location>
        <begin position="524"/>
        <end position="545"/>
    </location>
</feature>
<gene>
    <name evidence="4" type="ORF">pdam_00000023</name>
</gene>
<dbReference type="PANTHER" id="PTHR33560:SF2">
    <property type="entry name" value="PROTEIN FAM227B"/>
    <property type="match status" value="1"/>
</dbReference>
<keyword evidence="2" id="KW-0175">Coiled coil</keyword>
<dbReference type="EMBL" id="RCHS01000537">
    <property type="protein sequence ID" value="RMX58209.1"/>
    <property type="molecule type" value="Genomic_DNA"/>
</dbReference>
<proteinExistence type="inferred from homology"/>
<feature type="region of interest" description="Disordered" evidence="3">
    <location>
        <begin position="10"/>
        <end position="37"/>
    </location>
</feature>
<feature type="coiled-coil region" evidence="2">
    <location>
        <begin position="483"/>
        <end position="517"/>
    </location>
</feature>
<sequence>MDPRIQAILAKYENDEKGEAEKHADKPATPEPPKTYEQWLERRPAGLQRWPDDVDIGKEFEISVASVGLGSLEEIMKDLGGHAPLDIGLIDEVSNEIEELEKKLTVYASQVLTDKERPQSKAETMSPAMMKALQTSADIPAEVINKKEKAVSLYGLADEQANRMKSVQFTSYPGFFPHEVTPLPGQLEAPQLLNRVTKAQQFPSILRKRWKKLFLSEGSVILLQDTFWWFFLEKFQPDSKDAQDGLFNRIADSFVALFFGVSPDFKDRFFQYFPDCLAQAVYAAYCEVFPRSYQLFDDDFKSFLLNTISEWVTGTRPPPFSWKKWNLKLLEPSNIRELQDDRTQSLKANMSFDLDSYLDDLDTVPTSKEKAGTHTAPYSPSRMGLTIIPTFDNAESHEVGPGPEFERVGFNLLGRSPLVSHFLRMKELMGKEEQPIQAVGRTEIAKLPAPAPSYKQVIRDCKKTTKTLNNHYQRVLETSEQESLKIQKQKRAALAKLERLKNDLVLKNQDIKMISDRLLDLMTQPDHATSGFPKNALEQSSDDDT</sequence>
<evidence type="ECO:0000313" key="5">
    <source>
        <dbReference type="Proteomes" id="UP000275408"/>
    </source>
</evidence>
<comment type="caution">
    <text evidence="4">The sequence shown here is derived from an EMBL/GenBank/DDBJ whole genome shotgun (WGS) entry which is preliminary data.</text>
</comment>
<accession>A0A3M6UX89</accession>
<dbReference type="OMA" id="NNPRAYT"/>
<reference evidence="4 5" key="1">
    <citation type="journal article" date="2018" name="Sci. Rep.">
        <title>Comparative analysis of the Pocillopora damicornis genome highlights role of immune system in coral evolution.</title>
        <authorList>
            <person name="Cunning R."/>
            <person name="Bay R.A."/>
            <person name="Gillette P."/>
            <person name="Baker A.C."/>
            <person name="Traylor-Knowles N."/>
        </authorList>
    </citation>
    <scope>NUCLEOTIDE SEQUENCE [LARGE SCALE GENOMIC DNA]</scope>
    <source>
        <strain evidence="4">RSMAS</strain>
        <tissue evidence="4">Whole animal</tissue>
    </source>
</reference>
<protein>
    <recommendedName>
        <fullName evidence="6">Protein FAM227B</fullName>
    </recommendedName>
</protein>
<name>A0A3M6UX89_POCDA</name>
<evidence type="ECO:0000256" key="3">
    <source>
        <dbReference type="SAM" id="MobiDB-lite"/>
    </source>
</evidence>
<dbReference type="Pfam" id="PF14922">
    <property type="entry name" value="FWWh"/>
    <property type="match status" value="1"/>
</dbReference>
<dbReference type="PANTHER" id="PTHR33560">
    <property type="entry name" value="PROTEIN FAM227B"/>
    <property type="match status" value="1"/>
</dbReference>
<dbReference type="AlphaFoldDB" id="A0A3M6UX89"/>
<dbReference type="OrthoDB" id="5976715at2759"/>
<keyword evidence="5" id="KW-1185">Reference proteome</keyword>
<dbReference type="InterPro" id="IPR029417">
    <property type="entry name" value="FAM227"/>
</dbReference>
<organism evidence="4 5">
    <name type="scientific">Pocillopora damicornis</name>
    <name type="common">Cauliflower coral</name>
    <name type="synonym">Millepora damicornis</name>
    <dbReference type="NCBI Taxonomy" id="46731"/>
    <lineage>
        <taxon>Eukaryota</taxon>
        <taxon>Metazoa</taxon>
        <taxon>Cnidaria</taxon>
        <taxon>Anthozoa</taxon>
        <taxon>Hexacorallia</taxon>
        <taxon>Scleractinia</taxon>
        <taxon>Astrocoeniina</taxon>
        <taxon>Pocilloporidae</taxon>
        <taxon>Pocillopora</taxon>
    </lineage>
</organism>